<accession>A0ABT7LAB3</accession>
<dbReference type="Gene3D" id="3.40.50.300">
    <property type="entry name" value="P-loop containing nucleotide triphosphate hydrolases"/>
    <property type="match status" value="2"/>
</dbReference>
<name>A0ABT7LAB3_9BACI</name>
<evidence type="ECO:0000313" key="3">
    <source>
        <dbReference type="Proteomes" id="UP001235343"/>
    </source>
</evidence>
<reference evidence="2 3" key="1">
    <citation type="submission" date="2023-06" db="EMBL/GenBank/DDBJ databases">
        <title>Aquibacillus rhizosphaerae LR5S19.</title>
        <authorList>
            <person name="Sun J.-Q."/>
        </authorList>
    </citation>
    <scope>NUCLEOTIDE SEQUENCE [LARGE SCALE GENOMIC DNA]</scope>
    <source>
        <strain evidence="2 3">LR5S19</strain>
    </source>
</reference>
<evidence type="ECO:0000313" key="2">
    <source>
        <dbReference type="EMBL" id="MDL4842793.1"/>
    </source>
</evidence>
<dbReference type="EMBL" id="JASTZU010000063">
    <property type="protein sequence ID" value="MDL4842793.1"/>
    <property type="molecule type" value="Genomic_DNA"/>
</dbReference>
<dbReference type="SUPFAM" id="SSF52540">
    <property type="entry name" value="P-loop containing nucleoside triphosphate hydrolases"/>
    <property type="match status" value="1"/>
</dbReference>
<proteinExistence type="predicted"/>
<dbReference type="RefSeq" id="WP_285934086.1">
    <property type="nucleotide sequence ID" value="NZ_JASTZU010000063.1"/>
</dbReference>
<gene>
    <name evidence="2" type="ORF">QQS35_20370</name>
</gene>
<dbReference type="Pfam" id="PF13304">
    <property type="entry name" value="AAA_21"/>
    <property type="match status" value="1"/>
</dbReference>
<keyword evidence="3" id="KW-1185">Reference proteome</keyword>
<sequence length="555" mass="64398">MVNIRNMLNSITIERFRKLKGIEIDIANRITVIAGHNGIGKSTILGLVANGSELKGHKSYFDKIYQSQFQEIFHLDERSDYINNQDEKYSTFLKYEYEGEELLKKCTVSRHGDRLKVVPRNVKEDGKLTNQHFLNVGADAKVPIPTIYVGMSRVIPIGESDKSLYSLSSSTNVHEDDIRFINEAFTEIIGNESVESERISKQNLKHSSKRSIGPEFTDYPFQTVSLGQDSLSTIITSIISFKKLKRELGDEYKGGILVIDEVDACLHPSAQEKLIGILDKASKQLNLQIIVTSHSLTIIKEIIGKQIKTRQNPADDNLYYNVIYLQNTINPKIMRNPTYKKIKNDMFLRFNFYQDNDQEIKIYFEDDEALFFYKRMASNIPDLNIDGIRFDAISASMSCDTLLKLPSKDSYFQSVIILADGDVKKSLTYQQIIDNYENMCALPGRESPEKTIHLYLEELVADQDHIFWTENQDIIHSQLVRDNLVKNIDDRIRNLTDKKMREEYKNWFRENIRHFENTNIIRHWMNDNPDNVAEFVFQFKIAVDYIRNNYIMNDL</sequence>
<dbReference type="InterPro" id="IPR003959">
    <property type="entry name" value="ATPase_AAA_core"/>
</dbReference>
<protein>
    <submittedName>
        <fullName evidence="2">AAA family ATPase</fullName>
    </submittedName>
</protein>
<organism evidence="2 3">
    <name type="scientific">Aquibacillus rhizosphaerae</name>
    <dbReference type="NCBI Taxonomy" id="3051431"/>
    <lineage>
        <taxon>Bacteria</taxon>
        <taxon>Bacillati</taxon>
        <taxon>Bacillota</taxon>
        <taxon>Bacilli</taxon>
        <taxon>Bacillales</taxon>
        <taxon>Bacillaceae</taxon>
        <taxon>Aquibacillus</taxon>
    </lineage>
</organism>
<dbReference type="InterPro" id="IPR027417">
    <property type="entry name" value="P-loop_NTPase"/>
</dbReference>
<dbReference type="PANTHER" id="PTHR43581:SF4">
    <property type="entry name" value="ATP_GTP PHOSPHATASE"/>
    <property type="match status" value="1"/>
</dbReference>
<evidence type="ECO:0000259" key="1">
    <source>
        <dbReference type="Pfam" id="PF13304"/>
    </source>
</evidence>
<dbReference type="InterPro" id="IPR051396">
    <property type="entry name" value="Bact_Antivir_Def_Nuclease"/>
</dbReference>
<feature type="domain" description="ATPase AAA-type core" evidence="1">
    <location>
        <begin position="30"/>
        <end position="299"/>
    </location>
</feature>
<dbReference type="Proteomes" id="UP001235343">
    <property type="component" value="Unassembled WGS sequence"/>
</dbReference>
<dbReference type="PANTHER" id="PTHR43581">
    <property type="entry name" value="ATP/GTP PHOSPHATASE"/>
    <property type="match status" value="1"/>
</dbReference>
<comment type="caution">
    <text evidence="2">The sequence shown here is derived from an EMBL/GenBank/DDBJ whole genome shotgun (WGS) entry which is preliminary data.</text>
</comment>